<protein>
    <submittedName>
        <fullName evidence="1">Uncharacterized protein</fullName>
    </submittedName>
</protein>
<evidence type="ECO:0000313" key="1">
    <source>
        <dbReference type="EMBL" id="MBM9478210.1"/>
    </source>
</evidence>
<name>A0A938YSS6_9ACTN</name>
<dbReference type="AlphaFoldDB" id="A0A938YSS6"/>
<accession>A0A938YSS6</accession>
<keyword evidence="2" id="KW-1185">Reference proteome</keyword>
<proteinExistence type="predicted"/>
<organism evidence="1 2">
    <name type="scientific">Nakamurella flavida</name>
    <dbReference type="NCBI Taxonomy" id="363630"/>
    <lineage>
        <taxon>Bacteria</taxon>
        <taxon>Bacillati</taxon>
        <taxon>Actinomycetota</taxon>
        <taxon>Actinomycetes</taxon>
        <taxon>Nakamurellales</taxon>
        <taxon>Nakamurellaceae</taxon>
        <taxon>Nakamurella</taxon>
    </lineage>
</organism>
<comment type="caution">
    <text evidence="1">The sequence shown here is derived from an EMBL/GenBank/DDBJ whole genome shotgun (WGS) entry which is preliminary data.</text>
</comment>
<evidence type="ECO:0000313" key="2">
    <source>
        <dbReference type="Proteomes" id="UP000663801"/>
    </source>
</evidence>
<dbReference type="EMBL" id="JAERWL010000015">
    <property type="protein sequence ID" value="MBM9478210.1"/>
    <property type="molecule type" value="Genomic_DNA"/>
</dbReference>
<dbReference type="Proteomes" id="UP000663801">
    <property type="component" value="Unassembled WGS sequence"/>
</dbReference>
<dbReference type="RefSeq" id="WP_205258330.1">
    <property type="nucleotide sequence ID" value="NZ_BAAAPV010000002.1"/>
</dbReference>
<sequence>MTDPTGSAGRTVNPANGLPPLAVFADLRIEVDGVPAHLTSAGDRLELRTERPFALLAGLPATIGPASARGGPTRLAGQAATLLAENGVGIDVVTSRGLVARLGAGADSRVGRLVTGSCAVQPGSASAVGRLLAGSVPAGAVRVGGGVLAAAGAWYLGRLLRRRA</sequence>
<gene>
    <name evidence="1" type="ORF">JL107_17310</name>
</gene>
<reference evidence="1" key="1">
    <citation type="submission" date="2021-01" db="EMBL/GenBank/DDBJ databases">
        <title>KCTC 19127 draft genome.</title>
        <authorList>
            <person name="An D."/>
        </authorList>
    </citation>
    <scope>NUCLEOTIDE SEQUENCE</scope>
    <source>
        <strain evidence="1">KCTC 19127</strain>
    </source>
</reference>